<dbReference type="Pfam" id="PF19692">
    <property type="entry name" value="DUF6193"/>
    <property type="match status" value="1"/>
</dbReference>
<keyword evidence="2" id="KW-1185">Reference proteome</keyword>
<evidence type="ECO:0000313" key="1">
    <source>
        <dbReference type="EMBL" id="MEU7295263.1"/>
    </source>
</evidence>
<name>A0ABV3D0M4_STREX</name>
<proteinExistence type="predicted"/>
<gene>
    <name evidence="1" type="ORF">AB0A76_18940</name>
</gene>
<accession>A0ABV3D0M4</accession>
<dbReference type="RefSeq" id="WP_359209464.1">
    <property type="nucleotide sequence ID" value="NZ_JBEZAM010000024.1"/>
</dbReference>
<dbReference type="EMBL" id="JBEZAM010000024">
    <property type="protein sequence ID" value="MEU7295263.1"/>
    <property type="molecule type" value="Genomic_DNA"/>
</dbReference>
<evidence type="ECO:0000313" key="2">
    <source>
        <dbReference type="Proteomes" id="UP001551210"/>
    </source>
</evidence>
<comment type="caution">
    <text evidence="1">The sequence shown here is derived from an EMBL/GenBank/DDBJ whole genome shotgun (WGS) entry which is preliminary data.</text>
</comment>
<protein>
    <submittedName>
        <fullName evidence="1">DUF6193 family natural product biosynthesis protein</fullName>
    </submittedName>
</protein>
<dbReference type="InterPro" id="IPR045682">
    <property type="entry name" value="DUF6193"/>
</dbReference>
<sequence length="124" mass="13060">MTDDADARSAADIVAEEWRFLLGGGHDLVDPETVRAAYAQPRLRQLFPLVSHGVMYFSGCTGMPAAHVGGQVQPRGTDGLFRVRGPKGLGTLGRTETLEEAFALIVANLPEECGPAVLGGAGRV</sequence>
<reference evidence="1 2" key="1">
    <citation type="submission" date="2024-06" db="EMBL/GenBank/DDBJ databases">
        <title>The Natural Products Discovery Center: Release of the First 8490 Sequenced Strains for Exploring Actinobacteria Biosynthetic Diversity.</title>
        <authorList>
            <person name="Kalkreuter E."/>
            <person name="Kautsar S.A."/>
            <person name="Yang D."/>
            <person name="Bader C.D."/>
            <person name="Teijaro C.N."/>
            <person name="Fluegel L."/>
            <person name="Davis C.M."/>
            <person name="Simpson J.R."/>
            <person name="Lauterbach L."/>
            <person name="Steele A.D."/>
            <person name="Gui C."/>
            <person name="Meng S."/>
            <person name="Li G."/>
            <person name="Viehrig K."/>
            <person name="Ye F."/>
            <person name="Su P."/>
            <person name="Kiefer A.F."/>
            <person name="Nichols A."/>
            <person name="Cepeda A.J."/>
            <person name="Yan W."/>
            <person name="Fan B."/>
            <person name="Jiang Y."/>
            <person name="Adhikari A."/>
            <person name="Zheng C.-J."/>
            <person name="Schuster L."/>
            <person name="Cowan T.M."/>
            <person name="Smanski M.J."/>
            <person name="Chevrette M.G."/>
            <person name="De Carvalho L.P.S."/>
            <person name="Shen B."/>
        </authorList>
    </citation>
    <scope>NUCLEOTIDE SEQUENCE [LARGE SCALE GENOMIC DNA]</scope>
    <source>
        <strain evidence="1 2">NPDC045705</strain>
    </source>
</reference>
<dbReference type="Proteomes" id="UP001551210">
    <property type="component" value="Unassembled WGS sequence"/>
</dbReference>
<organism evidence="1 2">
    <name type="scientific">Streptomyces exfoliatus</name>
    <name type="common">Streptomyces hydrogenans</name>
    <dbReference type="NCBI Taxonomy" id="1905"/>
    <lineage>
        <taxon>Bacteria</taxon>
        <taxon>Bacillati</taxon>
        <taxon>Actinomycetota</taxon>
        <taxon>Actinomycetes</taxon>
        <taxon>Kitasatosporales</taxon>
        <taxon>Streptomycetaceae</taxon>
        <taxon>Streptomyces</taxon>
    </lineage>
</organism>